<dbReference type="GO" id="GO:0003756">
    <property type="term" value="F:protein disulfide isomerase activity"/>
    <property type="evidence" value="ECO:0007669"/>
    <property type="project" value="TreeGrafter"/>
</dbReference>
<accession>A0A7S1WLG7</accession>
<evidence type="ECO:0000313" key="5">
    <source>
        <dbReference type="EMBL" id="CAD9174658.1"/>
    </source>
</evidence>
<dbReference type="InterPro" id="IPR036249">
    <property type="entry name" value="Thioredoxin-like_sf"/>
</dbReference>
<dbReference type="Gene3D" id="3.40.30.10">
    <property type="entry name" value="Glutaredoxin"/>
    <property type="match status" value="1"/>
</dbReference>
<proteinExistence type="predicted"/>
<organism evidence="5">
    <name type="scientific">Alexandrium catenella</name>
    <name type="common">Red tide dinoflagellate</name>
    <name type="synonym">Gonyaulax catenella</name>
    <dbReference type="NCBI Taxonomy" id="2925"/>
    <lineage>
        <taxon>Eukaryota</taxon>
        <taxon>Sar</taxon>
        <taxon>Alveolata</taxon>
        <taxon>Dinophyceae</taxon>
        <taxon>Gonyaulacales</taxon>
        <taxon>Pyrocystaceae</taxon>
        <taxon>Alexandrium</taxon>
    </lineage>
</organism>
<keyword evidence="3" id="KW-0732">Signal</keyword>
<sequence length="262" mass="29378">MNRISTIFVAIVPFVASAASADSTLFEKDTTLKVSRSPRPAVAQLNRQTFAGNVLKEEGVFAEHWMVLFCVDWYPPCQALQTPYEGLAATYSQALNNDTFLTDFVKFATVDCAVDKVLCNEEQVETYPTVSHYNYGEILGVWTGGSSARDTKIFTKWLEKDLVPFKAISLQSPPLLSRRERKEVMRLLAVLTAVVSFFLWAISRGADLWLAMRAQRSRGEAEKRARKQDAAQQHASSSTPAESSLSRRLPREWASERGSMEL</sequence>
<dbReference type="AlphaFoldDB" id="A0A7S1WLG7"/>
<evidence type="ECO:0000256" key="1">
    <source>
        <dbReference type="SAM" id="MobiDB-lite"/>
    </source>
</evidence>
<dbReference type="GO" id="GO:0006457">
    <property type="term" value="P:protein folding"/>
    <property type="evidence" value="ECO:0007669"/>
    <property type="project" value="TreeGrafter"/>
</dbReference>
<dbReference type="EMBL" id="HBGE01086334">
    <property type="protein sequence ID" value="CAD9174658.1"/>
    <property type="molecule type" value="Transcribed_RNA"/>
</dbReference>
<keyword evidence="2" id="KW-1133">Transmembrane helix</keyword>
<dbReference type="InterPro" id="IPR013766">
    <property type="entry name" value="Thioredoxin_domain"/>
</dbReference>
<keyword evidence="2" id="KW-0812">Transmembrane</keyword>
<feature type="compositionally biased region" description="Basic and acidic residues" evidence="1">
    <location>
        <begin position="220"/>
        <end position="229"/>
    </location>
</feature>
<dbReference type="InterPro" id="IPR051063">
    <property type="entry name" value="PDI"/>
</dbReference>
<reference evidence="5" key="1">
    <citation type="submission" date="2021-01" db="EMBL/GenBank/DDBJ databases">
        <authorList>
            <person name="Corre E."/>
            <person name="Pelletier E."/>
            <person name="Niang G."/>
            <person name="Scheremetjew M."/>
            <person name="Finn R."/>
            <person name="Kale V."/>
            <person name="Holt S."/>
            <person name="Cochrane G."/>
            <person name="Meng A."/>
            <person name="Brown T."/>
            <person name="Cohen L."/>
        </authorList>
    </citation>
    <scope>NUCLEOTIDE SEQUENCE</scope>
    <source>
        <strain evidence="5">OF101</strain>
    </source>
</reference>
<feature type="region of interest" description="Disordered" evidence="1">
    <location>
        <begin position="220"/>
        <end position="262"/>
    </location>
</feature>
<feature type="transmembrane region" description="Helical" evidence="2">
    <location>
        <begin position="184"/>
        <end position="203"/>
    </location>
</feature>
<evidence type="ECO:0000256" key="3">
    <source>
        <dbReference type="SAM" id="SignalP"/>
    </source>
</evidence>
<dbReference type="SUPFAM" id="SSF52833">
    <property type="entry name" value="Thioredoxin-like"/>
    <property type="match status" value="1"/>
</dbReference>
<dbReference type="PANTHER" id="PTHR45672">
    <property type="entry name" value="PROTEIN DISULFIDE-ISOMERASE C17H9.14C-RELATED"/>
    <property type="match status" value="1"/>
</dbReference>
<dbReference type="GO" id="GO:0005783">
    <property type="term" value="C:endoplasmic reticulum"/>
    <property type="evidence" value="ECO:0007669"/>
    <property type="project" value="TreeGrafter"/>
</dbReference>
<evidence type="ECO:0000256" key="2">
    <source>
        <dbReference type="SAM" id="Phobius"/>
    </source>
</evidence>
<evidence type="ECO:0000259" key="4">
    <source>
        <dbReference type="Pfam" id="PF00085"/>
    </source>
</evidence>
<feature type="compositionally biased region" description="Basic and acidic residues" evidence="1">
    <location>
        <begin position="249"/>
        <end position="262"/>
    </location>
</feature>
<name>A0A7S1WLG7_ALECA</name>
<dbReference type="Pfam" id="PF00085">
    <property type="entry name" value="Thioredoxin"/>
    <property type="match status" value="1"/>
</dbReference>
<feature type="domain" description="Thioredoxin" evidence="4">
    <location>
        <begin position="42"/>
        <end position="148"/>
    </location>
</feature>
<feature type="signal peptide" evidence="3">
    <location>
        <begin position="1"/>
        <end position="21"/>
    </location>
</feature>
<dbReference type="CDD" id="cd02961">
    <property type="entry name" value="PDI_a_family"/>
    <property type="match status" value="1"/>
</dbReference>
<gene>
    <name evidence="5" type="ORF">ACAT0790_LOCUS51427</name>
</gene>
<protein>
    <recommendedName>
        <fullName evidence="4">Thioredoxin domain-containing protein</fullName>
    </recommendedName>
</protein>
<feature type="chain" id="PRO_5030935350" description="Thioredoxin domain-containing protein" evidence="3">
    <location>
        <begin position="22"/>
        <end position="262"/>
    </location>
</feature>
<feature type="compositionally biased region" description="Low complexity" evidence="1">
    <location>
        <begin position="236"/>
        <end position="246"/>
    </location>
</feature>
<keyword evidence="2" id="KW-0472">Membrane</keyword>